<keyword evidence="3" id="KW-1185">Reference proteome</keyword>
<name>A0A939C0Q3_9ACTN</name>
<dbReference type="GO" id="GO:0009231">
    <property type="term" value="P:riboflavin biosynthetic process"/>
    <property type="evidence" value="ECO:0007669"/>
    <property type="project" value="InterPro"/>
</dbReference>
<dbReference type="InterPro" id="IPR024072">
    <property type="entry name" value="DHFR-like_dom_sf"/>
</dbReference>
<dbReference type="GO" id="GO:0008703">
    <property type="term" value="F:5-amino-6-(5-phosphoribosylamino)uracil reductase activity"/>
    <property type="evidence" value="ECO:0007669"/>
    <property type="project" value="InterPro"/>
</dbReference>
<evidence type="ECO:0000259" key="1">
    <source>
        <dbReference type="Pfam" id="PF01872"/>
    </source>
</evidence>
<feature type="domain" description="Bacterial bifunctional deaminase-reductase C-terminal" evidence="1">
    <location>
        <begin position="3"/>
        <end position="158"/>
    </location>
</feature>
<dbReference type="InterPro" id="IPR050765">
    <property type="entry name" value="Riboflavin_Biosynth_HTPR"/>
</dbReference>
<protein>
    <submittedName>
        <fullName evidence="2">Dihydrofolate reductase family protein</fullName>
    </submittedName>
</protein>
<reference evidence="2" key="1">
    <citation type="submission" date="2021-01" db="EMBL/GenBank/DDBJ databases">
        <title>YIM 132084 draft genome.</title>
        <authorList>
            <person name="An D."/>
        </authorList>
    </citation>
    <scope>NUCLEOTIDE SEQUENCE</scope>
    <source>
        <strain evidence="2">YIM 132084</strain>
    </source>
</reference>
<dbReference type="AlphaFoldDB" id="A0A939C0Q3"/>
<dbReference type="RefSeq" id="WP_205261982.1">
    <property type="nucleotide sequence ID" value="NZ_JAERWK010000023.1"/>
</dbReference>
<dbReference type="PANTHER" id="PTHR38011:SF11">
    <property type="entry name" value="2,5-DIAMINO-6-RIBOSYLAMINO-4(3H)-PYRIMIDINONE 5'-PHOSPHATE REDUCTASE"/>
    <property type="match status" value="1"/>
</dbReference>
<accession>A0A939C0Q3</accession>
<evidence type="ECO:0000313" key="3">
    <source>
        <dbReference type="Proteomes" id="UP000663792"/>
    </source>
</evidence>
<dbReference type="InterPro" id="IPR002734">
    <property type="entry name" value="RibDG_C"/>
</dbReference>
<dbReference type="Pfam" id="PF01872">
    <property type="entry name" value="RibD_C"/>
    <property type="match status" value="1"/>
</dbReference>
<dbReference type="Proteomes" id="UP000663792">
    <property type="component" value="Unassembled WGS sequence"/>
</dbReference>
<proteinExistence type="predicted"/>
<organism evidence="2 3">
    <name type="scientific">Nakamurella leprariae</name>
    <dbReference type="NCBI Taxonomy" id="2803911"/>
    <lineage>
        <taxon>Bacteria</taxon>
        <taxon>Bacillati</taxon>
        <taxon>Actinomycetota</taxon>
        <taxon>Actinomycetes</taxon>
        <taxon>Nakamurellales</taxon>
        <taxon>Nakamurellaceae</taxon>
        <taxon>Nakamurella</taxon>
    </lineage>
</organism>
<dbReference type="SUPFAM" id="SSF53597">
    <property type="entry name" value="Dihydrofolate reductase-like"/>
    <property type="match status" value="1"/>
</dbReference>
<dbReference type="EMBL" id="JAERWK010000023">
    <property type="protein sequence ID" value="MBM9469016.1"/>
    <property type="molecule type" value="Genomic_DNA"/>
</dbReference>
<sequence>MLFSSATMSLDGYIAGVGGDMSWLSRFVTGAPDPVADALMARSGSLLIGNRTFGGDDPNAGTDAEGAFGGQWSGVSVVLTHHPKTDTPDVRYVGDLTTAVETARTAAGDRDVNILGADVARQCLQAGLLEEIWVSVAPILLGDGVPLFRLAGGTRVDLQPIAVTTEPMPWFGYRVVR</sequence>
<evidence type="ECO:0000313" key="2">
    <source>
        <dbReference type="EMBL" id="MBM9469016.1"/>
    </source>
</evidence>
<dbReference type="Gene3D" id="3.40.430.10">
    <property type="entry name" value="Dihydrofolate Reductase, subunit A"/>
    <property type="match status" value="1"/>
</dbReference>
<dbReference type="PANTHER" id="PTHR38011">
    <property type="entry name" value="DIHYDROFOLATE REDUCTASE FAMILY PROTEIN (AFU_ORTHOLOGUE AFUA_8G06820)"/>
    <property type="match status" value="1"/>
</dbReference>
<comment type="caution">
    <text evidence="2">The sequence shown here is derived from an EMBL/GenBank/DDBJ whole genome shotgun (WGS) entry which is preliminary data.</text>
</comment>
<gene>
    <name evidence="2" type="ORF">JL106_17155</name>
</gene>